<feature type="transmembrane region" description="Helical" evidence="5">
    <location>
        <begin position="63"/>
        <end position="81"/>
    </location>
</feature>
<feature type="domain" description="Major facilitator superfamily (MFS) profile" evidence="6">
    <location>
        <begin position="27"/>
        <end position="420"/>
    </location>
</feature>
<keyword evidence="8" id="KW-1185">Reference proteome</keyword>
<evidence type="ECO:0000313" key="8">
    <source>
        <dbReference type="Proteomes" id="UP000184295"/>
    </source>
</evidence>
<feature type="transmembrane region" description="Helical" evidence="5">
    <location>
        <begin position="396"/>
        <end position="416"/>
    </location>
</feature>
<dbReference type="PANTHER" id="PTHR23520:SF5">
    <property type="entry name" value="TRANSPORTER, PUTATIVE (AFU_ORTHOLOGUE AFUA_3G04000)-RELATED"/>
    <property type="match status" value="1"/>
</dbReference>
<evidence type="ECO:0000256" key="5">
    <source>
        <dbReference type="SAM" id="Phobius"/>
    </source>
</evidence>
<dbReference type="EMBL" id="FQUL01000052">
    <property type="protein sequence ID" value="SHF00008.1"/>
    <property type="molecule type" value="Genomic_DNA"/>
</dbReference>
<dbReference type="Proteomes" id="UP000184295">
    <property type="component" value="Unassembled WGS sequence"/>
</dbReference>
<dbReference type="PROSITE" id="PS50850">
    <property type="entry name" value="MFS"/>
    <property type="match status" value="1"/>
</dbReference>
<dbReference type="InterPro" id="IPR020846">
    <property type="entry name" value="MFS_dom"/>
</dbReference>
<dbReference type="GO" id="GO:0022857">
    <property type="term" value="F:transmembrane transporter activity"/>
    <property type="evidence" value="ECO:0007669"/>
    <property type="project" value="InterPro"/>
</dbReference>
<sequence>MSRAEDTYLKVPSKVERLIYGSIAGGDLRRVLLARALMSASRALAGVLVPVYLVLIGFSATSLGVLFMAIAFAAVVLSYLVGVFSDRVGAKPFLVLFPMIVAAASVVFAFTSNVFLLVPMAMLASYGRGAGAGAGQIGPYQPAESSLIASSVLAKDRNQAFARVSMFSTAGAFVGSLLALMSSSKHGSHAFVMLEFRGSMLLVGALALGAGLVVLPIANARPGKGSKSKEKIPLPHAARLLIARLWATNTLTGLSVGLYGPFITYWLYRRFAVSTATIGLLYAAVNVVALSSGIIAPKLAERYGLVRATVMLRVVQSVLLIPWALAPNFAFAGLFYAVRMIAQRASLPLRQSYALGQAPEGAKARVSSISNIPSQIAMAVSPAVAGVIYDSVSLDLPLVLGGILQLASTGLYYVFFKDRPPEEEQ</sequence>
<keyword evidence="3 5" id="KW-1133">Transmembrane helix</keyword>
<dbReference type="InterPro" id="IPR011701">
    <property type="entry name" value="MFS"/>
</dbReference>
<protein>
    <submittedName>
        <fullName evidence="7">Predicted arabinose efflux permease, MFS family</fullName>
    </submittedName>
</protein>
<keyword evidence="4 5" id="KW-0472">Membrane</keyword>
<dbReference type="SUPFAM" id="SSF103473">
    <property type="entry name" value="MFS general substrate transporter"/>
    <property type="match status" value="1"/>
</dbReference>
<reference evidence="8" key="1">
    <citation type="submission" date="2016-11" db="EMBL/GenBank/DDBJ databases">
        <authorList>
            <person name="Varghese N."/>
            <person name="Submissions S."/>
        </authorList>
    </citation>
    <scope>NUCLEOTIDE SEQUENCE [LARGE SCALE GENOMIC DNA]</scope>
    <source>
        <strain evidence="8">DSM 19514</strain>
    </source>
</reference>
<evidence type="ECO:0000256" key="2">
    <source>
        <dbReference type="ARBA" id="ARBA00022692"/>
    </source>
</evidence>
<dbReference type="Gene3D" id="1.20.1250.20">
    <property type="entry name" value="MFS general substrate transporter like domains"/>
    <property type="match status" value="2"/>
</dbReference>
<comment type="subcellular location">
    <subcellularLocation>
        <location evidence="1">Cell membrane</location>
        <topology evidence="1">Multi-pass membrane protein</topology>
    </subcellularLocation>
</comment>
<feature type="transmembrane region" description="Helical" evidence="5">
    <location>
        <begin position="274"/>
        <end position="296"/>
    </location>
</feature>
<dbReference type="AlphaFoldDB" id="A0A1M4Y2U4"/>
<feature type="transmembrane region" description="Helical" evidence="5">
    <location>
        <begin position="160"/>
        <end position="180"/>
    </location>
</feature>
<proteinExistence type="predicted"/>
<feature type="transmembrane region" description="Helical" evidence="5">
    <location>
        <begin position="93"/>
        <end position="118"/>
    </location>
</feature>
<dbReference type="InterPro" id="IPR036259">
    <property type="entry name" value="MFS_trans_sf"/>
</dbReference>
<accession>A0A1M4Y2U4</accession>
<name>A0A1M4Y2U4_9ACTN</name>
<dbReference type="OrthoDB" id="7066727at2"/>
<keyword evidence="2 5" id="KW-0812">Transmembrane</keyword>
<evidence type="ECO:0000256" key="4">
    <source>
        <dbReference type="ARBA" id="ARBA00023136"/>
    </source>
</evidence>
<feature type="transmembrane region" description="Helical" evidence="5">
    <location>
        <begin position="200"/>
        <end position="220"/>
    </location>
</feature>
<evidence type="ECO:0000256" key="3">
    <source>
        <dbReference type="ARBA" id="ARBA00022989"/>
    </source>
</evidence>
<dbReference type="RefSeq" id="WP_072792474.1">
    <property type="nucleotide sequence ID" value="NZ_FQUL01000052.1"/>
</dbReference>
<feature type="transmembrane region" description="Helical" evidence="5">
    <location>
        <begin position="36"/>
        <end position="56"/>
    </location>
</feature>
<organism evidence="7 8">
    <name type="scientific">Ferrithrix thermotolerans DSM 19514</name>
    <dbReference type="NCBI Taxonomy" id="1121881"/>
    <lineage>
        <taxon>Bacteria</taxon>
        <taxon>Bacillati</taxon>
        <taxon>Actinomycetota</taxon>
        <taxon>Acidimicrobiia</taxon>
        <taxon>Acidimicrobiales</taxon>
        <taxon>Acidimicrobiaceae</taxon>
        <taxon>Ferrithrix</taxon>
    </lineage>
</organism>
<feature type="transmembrane region" description="Helical" evidence="5">
    <location>
        <begin position="241"/>
        <end position="268"/>
    </location>
</feature>
<evidence type="ECO:0000256" key="1">
    <source>
        <dbReference type="ARBA" id="ARBA00004651"/>
    </source>
</evidence>
<evidence type="ECO:0000259" key="6">
    <source>
        <dbReference type="PROSITE" id="PS50850"/>
    </source>
</evidence>
<dbReference type="STRING" id="1121881.SAMN02745225_02220"/>
<dbReference type="Pfam" id="PF07690">
    <property type="entry name" value="MFS_1"/>
    <property type="match status" value="2"/>
</dbReference>
<dbReference type="GO" id="GO:0005886">
    <property type="term" value="C:plasma membrane"/>
    <property type="evidence" value="ECO:0007669"/>
    <property type="project" value="UniProtKB-SubCell"/>
</dbReference>
<evidence type="ECO:0000313" key="7">
    <source>
        <dbReference type="EMBL" id="SHF00008.1"/>
    </source>
</evidence>
<gene>
    <name evidence="7" type="ORF">SAMN02745225_02220</name>
</gene>
<feature type="transmembrane region" description="Helical" evidence="5">
    <location>
        <begin position="317"/>
        <end position="338"/>
    </location>
</feature>
<dbReference type="PANTHER" id="PTHR23520">
    <property type="entry name" value="TRANSPORTER, PUTATIVE (AFU_ORTHOLOGUE AFUA_3G04000)-RELATED"/>
    <property type="match status" value="1"/>
</dbReference>